<keyword evidence="3" id="KW-1185">Reference proteome</keyword>
<evidence type="ECO:0000256" key="1">
    <source>
        <dbReference type="SAM" id="MobiDB-lite"/>
    </source>
</evidence>
<gene>
    <name evidence="2" type="ORF">ACRE_066250</name>
</gene>
<proteinExistence type="predicted"/>
<dbReference type="AlphaFoldDB" id="A0A086SZW3"/>
<dbReference type="Gene3D" id="3.40.50.1820">
    <property type="entry name" value="alpha/beta hydrolase"/>
    <property type="match status" value="1"/>
</dbReference>
<dbReference type="EMBL" id="JPKY01000089">
    <property type="protein sequence ID" value="KFH42645.1"/>
    <property type="molecule type" value="Genomic_DNA"/>
</dbReference>
<accession>A0A086SZW3</accession>
<feature type="compositionally biased region" description="Basic and acidic residues" evidence="1">
    <location>
        <begin position="559"/>
        <end position="569"/>
    </location>
</feature>
<sequence>MSRVLLLCFLHGFKGTDNTFREFPQDLEQQVAKRLPDHRVQSVIYPKYETKGELAQATEAFVEWLKERVIDCRKQHLDNPWPPTDRNVGVILVAHSMGGFVAADALFLTLRDRTSETDPIFPLIQGILAFDTPYNGLARSMFVYGAFSNYQKVSNVFNAMTALSAAAPASIGRLAGNRRAAPAAAAVSSSAAGTSTAWQLLAVRTGTVGAIAAGGVAAYIHREAIMKGVRNIKNLNRASVVEGYHQGVGVLGQGLAYINRGNVGRSFAWLSDHFTFVGSLLKQKELCRRLDRLAALGGVGVHDFYCSLGENGYWSGGYFVPERTFCAIPSEEHPARALFERRVMAGAGDEVQAHINIFRPEKNSGYGNILDRSARLVEKWFLSDELVVDAGRWDDGDVEVDEKSVDEEVEKAEKAAEEIVSDEGKDEETGIPDVSPVDIAAAAALVPLPDSEESLMVEAGTDDTDTEEKQTYLQHLFRVAQQAGSGAKDWWPSKVPDLSNLPKASANMLPKMQMPSAVSSLGHSVQVPKWTGLGTGAKQHAKESDTDEVSQDQGGGTRNEPDAADDPRR</sequence>
<dbReference type="PANTHER" id="PTHR47842:SF2">
    <property type="entry name" value="DUF676 DOMAIN-CONTAINING PROTEIN"/>
    <property type="match status" value="1"/>
</dbReference>
<evidence type="ECO:0008006" key="4">
    <source>
        <dbReference type="Google" id="ProtNLM"/>
    </source>
</evidence>
<dbReference type="SUPFAM" id="SSF53474">
    <property type="entry name" value="alpha/beta-Hydrolases"/>
    <property type="match status" value="1"/>
</dbReference>
<evidence type="ECO:0000313" key="3">
    <source>
        <dbReference type="Proteomes" id="UP000029964"/>
    </source>
</evidence>
<dbReference type="PANTHER" id="PTHR47842">
    <property type="entry name" value="EXPRESSED PROTEIN"/>
    <property type="match status" value="1"/>
</dbReference>
<comment type="caution">
    <text evidence="2">The sequence shown here is derived from an EMBL/GenBank/DDBJ whole genome shotgun (WGS) entry which is preliminary data.</text>
</comment>
<organism evidence="2 3">
    <name type="scientific">Hapsidospora chrysogenum (strain ATCC 11550 / CBS 779.69 / DSM 880 / IAM 14645 / JCM 23072 / IMI 49137)</name>
    <name type="common">Acremonium chrysogenum</name>
    <dbReference type="NCBI Taxonomy" id="857340"/>
    <lineage>
        <taxon>Eukaryota</taxon>
        <taxon>Fungi</taxon>
        <taxon>Dikarya</taxon>
        <taxon>Ascomycota</taxon>
        <taxon>Pezizomycotina</taxon>
        <taxon>Sordariomycetes</taxon>
        <taxon>Hypocreomycetidae</taxon>
        <taxon>Hypocreales</taxon>
        <taxon>Bionectriaceae</taxon>
        <taxon>Hapsidospora</taxon>
    </lineage>
</organism>
<dbReference type="OrthoDB" id="442243at2759"/>
<evidence type="ECO:0000313" key="2">
    <source>
        <dbReference type="EMBL" id="KFH42645.1"/>
    </source>
</evidence>
<reference evidence="3" key="1">
    <citation type="journal article" date="2014" name="Genome Announc.">
        <title>Genome sequence and annotation of Acremonium chrysogenum, producer of the beta-lactam antibiotic cephalosporin C.</title>
        <authorList>
            <person name="Terfehr D."/>
            <person name="Dahlmann T.A."/>
            <person name="Specht T."/>
            <person name="Zadra I."/>
            <person name="Kuernsteiner H."/>
            <person name="Kueck U."/>
        </authorList>
    </citation>
    <scope>NUCLEOTIDE SEQUENCE [LARGE SCALE GENOMIC DNA]</scope>
    <source>
        <strain evidence="3">ATCC 11550 / CBS 779.69 / DSM 880 / IAM 14645 / JCM 23072 / IMI 49137</strain>
    </source>
</reference>
<dbReference type="STRING" id="857340.A0A086SZW3"/>
<feature type="region of interest" description="Disordered" evidence="1">
    <location>
        <begin position="519"/>
        <end position="569"/>
    </location>
</feature>
<dbReference type="HOGENOM" id="CLU_020826_0_0_1"/>
<dbReference type="InterPro" id="IPR029058">
    <property type="entry name" value="AB_hydrolase_fold"/>
</dbReference>
<name>A0A086SZW3_HAPC1</name>
<dbReference type="Proteomes" id="UP000029964">
    <property type="component" value="Unassembled WGS sequence"/>
</dbReference>
<protein>
    <recommendedName>
        <fullName evidence="4">DUF676 domain-containing protein</fullName>
    </recommendedName>
</protein>